<dbReference type="SMART" id="SM00267">
    <property type="entry name" value="GGDEF"/>
    <property type="match status" value="1"/>
</dbReference>
<dbReference type="CDD" id="cd01948">
    <property type="entry name" value="EAL"/>
    <property type="match status" value="1"/>
</dbReference>
<dbReference type="Gene3D" id="3.30.70.270">
    <property type="match status" value="1"/>
</dbReference>
<evidence type="ECO:0000259" key="5">
    <source>
        <dbReference type="PROSITE" id="PS50887"/>
    </source>
</evidence>
<dbReference type="AlphaFoldDB" id="A0AA48I5E6"/>
<dbReference type="EMBL" id="AP027272">
    <property type="protein sequence ID" value="BDX06240.1"/>
    <property type="molecule type" value="Genomic_DNA"/>
</dbReference>
<accession>A0AA48I5E6</accession>
<gene>
    <name evidence="6" type="ORF">MACH26_17610</name>
</gene>
<keyword evidence="3" id="KW-0472">Membrane</keyword>
<dbReference type="PANTHER" id="PTHR33121:SF71">
    <property type="entry name" value="OXYGEN SENSOR PROTEIN DOSP"/>
    <property type="match status" value="1"/>
</dbReference>
<evidence type="ECO:0000256" key="3">
    <source>
        <dbReference type="SAM" id="Phobius"/>
    </source>
</evidence>
<dbReference type="InterPro" id="IPR029787">
    <property type="entry name" value="Nucleotide_cyclase"/>
</dbReference>
<dbReference type="SUPFAM" id="SSF141868">
    <property type="entry name" value="EAL domain-like"/>
    <property type="match status" value="1"/>
</dbReference>
<keyword evidence="2" id="KW-0973">c-di-GMP</keyword>
<feature type="domain" description="EAL" evidence="4">
    <location>
        <begin position="470"/>
        <end position="723"/>
    </location>
</feature>
<dbReference type="Pfam" id="PF00990">
    <property type="entry name" value="GGDEF"/>
    <property type="match status" value="1"/>
</dbReference>
<evidence type="ECO:0000256" key="2">
    <source>
        <dbReference type="ARBA" id="ARBA00022636"/>
    </source>
</evidence>
<dbReference type="SUPFAM" id="SSF55073">
    <property type="entry name" value="Nucleotide cyclase"/>
    <property type="match status" value="1"/>
</dbReference>
<feature type="transmembrane region" description="Helical" evidence="3">
    <location>
        <begin position="156"/>
        <end position="175"/>
    </location>
</feature>
<dbReference type="InterPro" id="IPR000160">
    <property type="entry name" value="GGDEF_dom"/>
</dbReference>
<evidence type="ECO:0000259" key="4">
    <source>
        <dbReference type="PROSITE" id="PS50883"/>
    </source>
</evidence>
<dbReference type="SMART" id="SM00052">
    <property type="entry name" value="EAL"/>
    <property type="match status" value="1"/>
</dbReference>
<dbReference type="FunFam" id="3.20.20.450:FF:000001">
    <property type="entry name" value="Cyclic di-GMP phosphodiesterase yahA"/>
    <property type="match status" value="1"/>
</dbReference>
<dbReference type="KEGG" id="pmaw:MACH26_17610"/>
<dbReference type="Pfam" id="PF00563">
    <property type="entry name" value="EAL"/>
    <property type="match status" value="1"/>
</dbReference>
<reference evidence="6" key="1">
    <citation type="submission" date="2023-01" db="EMBL/GenBank/DDBJ databases">
        <title>Complete genome sequence of Planctobacterium marinum strain Dej080120_11.</title>
        <authorList>
            <person name="Ueki S."/>
            <person name="Maruyama F."/>
        </authorList>
    </citation>
    <scope>NUCLEOTIDE SEQUENCE</scope>
    <source>
        <strain evidence="6">Dej080120_11</strain>
    </source>
</reference>
<dbReference type="InterPro" id="IPR043128">
    <property type="entry name" value="Rev_trsase/Diguanyl_cyclase"/>
</dbReference>
<evidence type="ECO:0000313" key="7">
    <source>
        <dbReference type="Proteomes" id="UP001333710"/>
    </source>
</evidence>
<dbReference type="PROSITE" id="PS50887">
    <property type="entry name" value="GGDEF"/>
    <property type="match status" value="1"/>
</dbReference>
<keyword evidence="3" id="KW-1133">Transmembrane helix</keyword>
<name>A0AA48I5E6_9ALTE</name>
<keyword evidence="7" id="KW-1185">Reference proteome</keyword>
<dbReference type="PROSITE" id="PS50883">
    <property type="entry name" value="EAL"/>
    <property type="match status" value="1"/>
</dbReference>
<evidence type="ECO:0000313" key="6">
    <source>
        <dbReference type="EMBL" id="BDX06240.1"/>
    </source>
</evidence>
<organism evidence="6 7">
    <name type="scientific">Planctobacterium marinum</name>
    <dbReference type="NCBI Taxonomy" id="1631968"/>
    <lineage>
        <taxon>Bacteria</taxon>
        <taxon>Pseudomonadati</taxon>
        <taxon>Pseudomonadota</taxon>
        <taxon>Gammaproteobacteria</taxon>
        <taxon>Alteromonadales</taxon>
        <taxon>Alteromonadaceae</taxon>
        <taxon>Planctobacterium</taxon>
    </lineage>
</organism>
<dbReference type="Proteomes" id="UP001333710">
    <property type="component" value="Chromosome"/>
</dbReference>
<dbReference type="InterPro" id="IPR035919">
    <property type="entry name" value="EAL_sf"/>
</dbReference>
<evidence type="ECO:0000256" key="1">
    <source>
        <dbReference type="ARBA" id="ARBA00012282"/>
    </source>
</evidence>
<proteinExistence type="predicted"/>
<dbReference type="InterPro" id="IPR001633">
    <property type="entry name" value="EAL_dom"/>
</dbReference>
<dbReference type="InterPro" id="IPR050706">
    <property type="entry name" value="Cyclic-di-GMP_PDE-like"/>
</dbReference>
<sequence length="734" mass="83901">MYWRSEKIIFTTLELVETQLPTYDALQKFESALTRQERYLYEYYATQNSALYHTGYRNAELDANARLMTLQEDYQNHTGLATIQRQLKEILPIAEAFNDNMAGFTNWDLAREQLAAISAQRRAILPHVETIKHNIGREVATMQNAVEESSYQVRHLVFIHFAILLMVAFIVARAIKSAMQNAAFSHRLALFPKRNPNPVMSFSENNEITFHNPASEQLWHKLGETQLSFAQALSPQLNKQKQFVCDNENHSTLFELEINGTVLKCGLHWLTDVRQWDMHVTDITAQKQAEKDLQYQATHHVETGLCNQYALREYILKRTTGKNFTKPFSFLLIALSDFDQLQITKGFQGAQQVVNQLASSVSEVVKQFNQTTSMEFHISDNNFAVVIDNDPDGSHAEVFINQLENYVACALFHFQYQPQLHYGVTRYPNHGQSLEDLLRTARHALDAIEPQSDMFTFLYDKSLGERVAKESSMVEDMKQAIDKQSFRLHFQPQVDIASKQLIGAEVLVRWPRESGWVSPGEFIPLAEKSGQIVALGDWILREACFKAKQLYDVGNTHLVTAVNISPKQFARRDFLDTVKRVLKESKLPPENLELEITEGVIMNNESQTIETLQALKSLGILLAIDDFGTGYSSLSYLKKFPIDKLKIDQSFVRDMHQDSDDEAIVRTVINLGRNLNLKLIAEGVEEQSQWSLLHKLGCHEVQGYFFSKPLEFIDFQQFSAANSQVQSQDANAIQ</sequence>
<keyword evidence="3" id="KW-0812">Transmembrane</keyword>
<dbReference type="Gene3D" id="3.20.20.450">
    <property type="entry name" value="EAL domain"/>
    <property type="match status" value="1"/>
</dbReference>
<protein>
    <recommendedName>
        <fullName evidence="1">cyclic-guanylate-specific phosphodiesterase</fullName>
        <ecNumber evidence="1">3.1.4.52</ecNumber>
    </recommendedName>
</protein>
<dbReference type="EC" id="3.1.4.52" evidence="1"/>
<dbReference type="GO" id="GO:0071111">
    <property type="term" value="F:cyclic-guanylate-specific phosphodiesterase activity"/>
    <property type="evidence" value="ECO:0007669"/>
    <property type="project" value="UniProtKB-EC"/>
</dbReference>
<dbReference type="PANTHER" id="PTHR33121">
    <property type="entry name" value="CYCLIC DI-GMP PHOSPHODIESTERASE PDEF"/>
    <property type="match status" value="1"/>
</dbReference>
<feature type="domain" description="GGDEF" evidence="5">
    <location>
        <begin position="326"/>
        <end position="461"/>
    </location>
</feature>